<dbReference type="GO" id="GO:0003676">
    <property type="term" value="F:nucleic acid binding"/>
    <property type="evidence" value="ECO:0007669"/>
    <property type="project" value="InterPro"/>
</dbReference>
<evidence type="ECO:0008006" key="3">
    <source>
        <dbReference type="Google" id="ProtNLM"/>
    </source>
</evidence>
<reference evidence="1 2" key="1">
    <citation type="submission" date="2019-05" db="EMBL/GenBank/DDBJ databases">
        <title>Another draft genome of Portunus trituberculatus and its Hox gene families provides insights of decapod evolution.</title>
        <authorList>
            <person name="Jeong J.-H."/>
            <person name="Song I."/>
            <person name="Kim S."/>
            <person name="Choi T."/>
            <person name="Kim D."/>
            <person name="Ryu S."/>
            <person name="Kim W."/>
        </authorList>
    </citation>
    <scope>NUCLEOTIDE SEQUENCE [LARGE SCALE GENOMIC DNA]</scope>
    <source>
        <tissue evidence="1">Muscle</tissue>
    </source>
</reference>
<comment type="caution">
    <text evidence="1">The sequence shown here is derived from an EMBL/GenBank/DDBJ whole genome shotgun (WGS) entry which is preliminary data.</text>
</comment>
<proteinExistence type="predicted"/>
<protein>
    <recommendedName>
        <fullName evidence="3">Transposable element Tc1 transposase</fullName>
    </recommendedName>
</protein>
<name>A0A5B7EDE3_PORTR</name>
<dbReference type="Gene3D" id="3.30.420.10">
    <property type="entry name" value="Ribonuclease H-like superfamily/Ribonuclease H"/>
    <property type="match status" value="1"/>
</dbReference>
<sequence length="155" mass="17996">MAKRPFLLLARQLRLATSTLHSLLWVMHSFLQDKTRAFALLVEGWSVILVAVELKVTRRTIYKLKTAAENLRLGEVPARKPGSGAPRMMSPCTGKKRRLDFWQKYKEWTLADWQKIMFSDESTFWLVRGGSKVVRRPSNASRYNPCYHGTITRDR</sequence>
<dbReference type="InterPro" id="IPR036397">
    <property type="entry name" value="RNaseH_sf"/>
</dbReference>
<accession>A0A5B7EDE3</accession>
<evidence type="ECO:0000313" key="2">
    <source>
        <dbReference type="Proteomes" id="UP000324222"/>
    </source>
</evidence>
<organism evidence="1 2">
    <name type="scientific">Portunus trituberculatus</name>
    <name type="common">Swimming crab</name>
    <name type="synonym">Neptunus trituberculatus</name>
    <dbReference type="NCBI Taxonomy" id="210409"/>
    <lineage>
        <taxon>Eukaryota</taxon>
        <taxon>Metazoa</taxon>
        <taxon>Ecdysozoa</taxon>
        <taxon>Arthropoda</taxon>
        <taxon>Crustacea</taxon>
        <taxon>Multicrustacea</taxon>
        <taxon>Malacostraca</taxon>
        <taxon>Eumalacostraca</taxon>
        <taxon>Eucarida</taxon>
        <taxon>Decapoda</taxon>
        <taxon>Pleocyemata</taxon>
        <taxon>Brachyura</taxon>
        <taxon>Eubrachyura</taxon>
        <taxon>Portunoidea</taxon>
        <taxon>Portunidae</taxon>
        <taxon>Portuninae</taxon>
        <taxon>Portunus</taxon>
    </lineage>
</organism>
<dbReference type="EMBL" id="VSRR010002453">
    <property type="protein sequence ID" value="MPC31518.1"/>
    <property type="molecule type" value="Genomic_DNA"/>
</dbReference>
<evidence type="ECO:0000313" key="1">
    <source>
        <dbReference type="EMBL" id="MPC31518.1"/>
    </source>
</evidence>
<dbReference type="Proteomes" id="UP000324222">
    <property type="component" value="Unassembled WGS sequence"/>
</dbReference>
<gene>
    <name evidence="1" type="ORF">E2C01_024811</name>
</gene>
<dbReference type="AlphaFoldDB" id="A0A5B7EDE3"/>
<keyword evidence="2" id="KW-1185">Reference proteome</keyword>